<dbReference type="GO" id="GO:0008360">
    <property type="term" value="P:regulation of cell shape"/>
    <property type="evidence" value="ECO:0007669"/>
    <property type="project" value="UniProtKB-KW"/>
</dbReference>
<feature type="transmembrane region" description="Helical" evidence="22">
    <location>
        <begin position="336"/>
        <end position="357"/>
    </location>
</feature>
<dbReference type="AlphaFoldDB" id="A0A1H8QBE9"/>
<dbReference type="Pfam" id="PF01098">
    <property type="entry name" value="FTSW_RODA_SPOVE"/>
    <property type="match status" value="1"/>
</dbReference>
<name>A0A1H8QBE9_9BACI</name>
<keyword evidence="8" id="KW-0133">Cell shape</keyword>
<keyword evidence="12" id="KW-0131">Cell cycle</keyword>
<dbReference type="GO" id="GO:0051301">
    <property type="term" value="P:cell division"/>
    <property type="evidence" value="ECO:0007669"/>
    <property type="project" value="UniProtKB-KW"/>
</dbReference>
<evidence type="ECO:0000313" key="24">
    <source>
        <dbReference type="Proteomes" id="UP000199300"/>
    </source>
</evidence>
<feature type="transmembrane region" description="Helical" evidence="22">
    <location>
        <begin position="12"/>
        <end position="30"/>
    </location>
</feature>
<evidence type="ECO:0000256" key="15">
    <source>
        <dbReference type="ARBA" id="ARBA00033270"/>
    </source>
</evidence>
<dbReference type="InterPro" id="IPR018365">
    <property type="entry name" value="Cell_cycle_FtsW-rel_CS"/>
</dbReference>
<keyword evidence="6" id="KW-0808">Transferase</keyword>
<keyword evidence="24" id="KW-1185">Reference proteome</keyword>
<dbReference type="InterPro" id="IPR001182">
    <property type="entry name" value="FtsW/RodA"/>
</dbReference>
<dbReference type="EC" id="2.4.99.28" evidence="19"/>
<dbReference type="RefSeq" id="WP_091498443.1">
    <property type="nucleotide sequence ID" value="NZ_FODJ01000008.1"/>
</dbReference>
<feature type="transmembrane region" description="Helical" evidence="22">
    <location>
        <begin position="166"/>
        <end position="183"/>
    </location>
</feature>
<keyword evidence="4 23" id="KW-0132">Cell division</keyword>
<comment type="subcellular location">
    <subcellularLocation>
        <location evidence="1">Cell membrane</location>
        <topology evidence="1">Multi-pass membrane protein</topology>
    </subcellularLocation>
</comment>
<evidence type="ECO:0000256" key="21">
    <source>
        <dbReference type="ARBA" id="ARBA00049966"/>
    </source>
</evidence>
<evidence type="ECO:0000256" key="14">
    <source>
        <dbReference type="ARBA" id="ARBA00032370"/>
    </source>
</evidence>
<evidence type="ECO:0000256" key="1">
    <source>
        <dbReference type="ARBA" id="ARBA00004651"/>
    </source>
</evidence>
<accession>A0A1H8QBE9</accession>
<evidence type="ECO:0000256" key="6">
    <source>
        <dbReference type="ARBA" id="ARBA00022679"/>
    </source>
</evidence>
<feature type="transmembrane region" description="Helical" evidence="22">
    <location>
        <begin position="143"/>
        <end position="160"/>
    </location>
</feature>
<dbReference type="GO" id="GO:0005886">
    <property type="term" value="C:plasma membrane"/>
    <property type="evidence" value="ECO:0007669"/>
    <property type="project" value="UniProtKB-SubCell"/>
</dbReference>
<reference evidence="23 24" key="1">
    <citation type="submission" date="2016-10" db="EMBL/GenBank/DDBJ databases">
        <authorList>
            <person name="de Groot N.N."/>
        </authorList>
    </citation>
    <scope>NUCLEOTIDE SEQUENCE [LARGE SCALE GENOMIC DNA]</scope>
    <source>
        <strain evidence="23 24">CGMCC 1.10434</strain>
    </source>
</reference>
<dbReference type="OrthoDB" id="9768187at2"/>
<dbReference type="GO" id="GO:0009252">
    <property type="term" value="P:peptidoglycan biosynthetic process"/>
    <property type="evidence" value="ECO:0007669"/>
    <property type="project" value="UniProtKB-KW"/>
</dbReference>
<dbReference type="InterPro" id="IPR013437">
    <property type="entry name" value="FtsW"/>
</dbReference>
<protein>
    <recommendedName>
        <fullName evidence="17">Probable peptidoglycan glycosyltransferase FtsW</fullName>
        <ecNumber evidence="19">2.4.99.28</ecNumber>
    </recommendedName>
    <alternativeName>
        <fullName evidence="18">Cell division protein FtsW</fullName>
    </alternativeName>
    <alternativeName>
        <fullName evidence="15">Cell wall polymerase</fullName>
    </alternativeName>
    <alternativeName>
        <fullName evidence="14">Peptidoglycan polymerase</fullName>
    </alternativeName>
</protein>
<evidence type="ECO:0000256" key="8">
    <source>
        <dbReference type="ARBA" id="ARBA00022960"/>
    </source>
</evidence>
<keyword evidence="7 22" id="KW-0812">Transmembrane</keyword>
<feature type="transmembrane region" description="Helical" evidence="22">
    <location>
        <begin position="188"/>
        <end position="208"/>
    </location>
</feature>
<sequence>MKDRLKRFDYSLIITVLAMCIFGLVMVYSTSYTRGTLLHENGSYYFNRQLIFFIMGLVLCTVMAFFSLKSLGKLSPFLVLLSIILLGLVLVPQIGIVRNSARRWIEIGPIAFQPSEIVKTFMIIYFAHIYAKKQAYLDHFAKGVLPPLFILGIIFIMILGQPDLGTAVHILIICGFIVVFSGVRFVHIFMLGLIAVSGIGFFAISQPYRLQRLTSFMDFDPSESYQLVNSYVSIATSGLFGNGLGNSVQKLGYLPEAQTDFIMAVVVEELGIFGVLFIIGGYLFILYRGVQISKQVDAVYLKLLALGVTVQIIIQAVINLGAISGMLPITGIPLPFISYGGTSLVFTLLSVGILINVSGRRSID</sequence>
<evidence type="ECO:0000256" key="18">
    <source>
        <dbReference type="ARBA" id="ARBA00041418"/>
    </source>
</evidence>
<comment type="pathway">
    <text evidence="2">Cell wall biogenesis; peptidoglycan biosynthesis.</text>
</comment>
<comment type="similarity">
    <text evidence="16">Belongs to the SEDS family. FtsW subfamily.</text>
</comment>
<dbReference type="STRING" id="872970.SAMN04488134_108109"/>
<dbReference type="GO" id="GO:0008955">
    <property type="term" value="F:peptidoglycan glycosyltransferase activity"/>
    <property type="evidence" value="ECO:0007669"/>
    <property type="project" value="UniProtKB-EC"/>
</dbReference>
<evidence type="ECO:0000256" key="3">
    <source>
        <dbReference type="ARBA" id="ARBA00022475"/>
    </source>
</evidence>
<gene>
    <name evidence="23" type="ORF">SAMN04488134_108109</name>
</gene>
<feature type="transmembrane region" description="Helical" evidence="22">
    <location>
        <begin position="110"/>
        <end position="131"/>
    </location>
</feature>
<dbReference type="Proteomes" id="UP000199300">
    <property type="component" value="Unassembled WGS sequence"/>
</dbReference>
<evidence type="ECO:0000256" key="4">
    <source>
        <dbReference type="ARBA" id="ARBA00022618"/>
    </source>
</evidence>
<comment type="catalytic activity">
    <reaction evidence="20">
        <text>[GlcNAc-(1-&gt;4)-Mur2Ac(oyl-L-Ala-gamma-D-Glu-L-Lys-D-Ala-D-Ala)](n)-di-trans,octa-cis-undecaprenyl diphosphate + beta-D-GlcNAc-(1-&gt;4)-Mur2Ac(oyl-L-Ala-gamma-D-Glu-L-Lys-D-Ala-D-Ala)-di-trans,octa-cis-undecaprenyl diphosphate = [GlcNAc-(1-&gt;4)-Mur2Ac(oyl-L-Ala-gamma-D-Glu-L-Lys-D-Ala-D-Ala)](n+1)-di-trans,octa-cis-undecaprenyl diphosphate + di-trans,octa-cis-undecaprenyl diphosphate + H(+)</text>
        <dbReference type="Rhea" id="RHEA:23708"/>
        <dbReference type="Rhea" id="RHEA-COMP:9602"/>
        <dbReference type="Rhea" id="RHEA-COMP:9603"/>
        <dbReference type="ChEBI" id="CHEBI:15378"/>
        <dbReference type="ChEBI" id="CHEBI:58405"/>
        <dbReference type="ChEBI" id="CHEBI:60033"/>
        <dbReference type="ChEBI" id="CHEBI:78435"/>
        <dbReference type="EC" id="2.4.99.28"/>
    </reaction>
</comment>
<evidence type="ECO:0000256" key="20">
    <source>
        <dbReference type="ARBA" id="ARBA00049902"/>
    </source>
</evidence>
<dbReference type="GO" id="GO:0032153">
    <property type="term" value="C:cell division site"/>
    <property type="evidence" value="ECO:0007669"/>
    <property type="project" value="TreeGrafter"/>
</dbReference>
<dbReference type="NCBIfam" id="TIGR02614">
    <property type="entry name" value="ftsW"/>
    <property type="match status" value="1"/>
</dbReference>
<proteinExistence type="inferred from homology"/>
<evidence type="ECO:0000256" key="19">
    <source>
        <dbReference type="ARBA" id="ARBA00044770"/>
    </source>
</evidence>
<evidence type="ECO:0000256" key="7">
    <source>
        <dbReference type="ARBA" id="ARBA00022692"/>
    </source>
</evidence>
<dbReference type="PANTHER" id="PTHR30474">
    <property type="entry name" value="CELL CYCLE PROTEIN"/>
    <property type="match status" value="1"/>
</dbReference>
<evidence type="ECO:0000256" key="10">
    <source>
        <dbReference type="ARBA" id="ARBA00022989"/>
    </source>
</evidence>
<keyword evidence="5" id="KW-0328">Glycosyltransferase</keyword>
<feature type="transmembrane region" description="Helical" evidence="22">
    <location>
        <begin position="261"/>
        <end position="287"/>
    </location>
</feature>
<feature type="transmembrane region" description="Helical" evidence="22">
    <location>
        <begin position="50"/>
        <end position="68"/>
    </location>
</feature>
<comment type="function">
    <text evidence="21">Peptidoglycan polymerase that is essential for cell division.</text>
</comment>
<organism evidence="23 24">
    <name type="scientific">Amphibacillus marinus</name>
    <dbReference type="NCBI Taxonomy" id="872970"/>
    <lineage>
        <taxon>Bacteria</taxon>
        <taxon>Bacillati</taxon>
        <taxon>Bacillota</taxon>
        <taxon>Bacilli</taxon>
        <taxon>Bacillales</taxon>
        <taxon>Bacillaceae</taxon>
        <taxon>Amphibacillus</taxon>
    </lineage>
</organism>
<dbReference type="PANTHER" id="PTHR30474:SF2">
    <property type="entry name" value="PEPTIDOGLYCAN GLYCOSYLTRANSFERASE FTSW-RELATED"/>
    <property type="match status" value="1"/>
</dbReference>
<dbReference type="PROSITE" id="PS00428">
    <property type="entry name" value="FTSW_RODA_SPOVE"/>
    <property type="match status" value="1"/>
</dbReference>
<feature type="transmembrane region" description="Helical" evidence="22">
    <location>
        <begin position="299"/>
        <end position="324"/>
    </location>
</feature>
<evidence type="ECO:0000256" key="2">
    <source>
        <dbReference type="ARBA" id="ARBA00004752"/>
    </source>
</evidence>
<evidence type="ECO:0000256" key="16">
    <source>
        <dbReference type="ARBA" id="ARBA00038053"/>
    </source>
</evidence>
<evidence type="ECO:0000256" key="22">
    <source>
        <dbReference type="SAM" id="Phobius"/>
    </source>
</evidence>
<evidence type="ECO:0000313" key="23">
    <source>
        <dbReference type="EMBL" id="SEO51555.1"/>
    </source>
</evidence>
<evidence type="ECO:0000256" key="11">
    <source>
        <dbReference type="ARBA" id="ARBA00023136"/>
    </source>
</evidence>
<keyword evidence="10 22" id="KW-1133">Transmembrane helix</keyword>
<evidence type="ECO:0000256" key="12">
    <source>
        <dbReference type="ARBA" id="ARBA00023306"/>
    </source>
</evidence>
<keyword evidence="13" id="KW-0961">Cell wall biogenesis/degradation</keyword>
<evidence type="ECO:0000256" key="13">
    <source>
        <dbReference type="ARBA" id="ARBA00023316"/>
    </source>
</evidence>
<evidence type="ECO:0000256" key="17">
    <source>
        <dbReference type="ARBA" id="ARBA00041185"/>
    </source>
</evidence>
<dbReference type="GO" id="GO:0071555">
    <property type="term" value="P:cell wall organization"/>
    <property type="evidence" value="ECO:0007669"/>
    <property type="project" value="UniProtKB-KW"/>
</dbReference>
<dbReference type="EMBL" id="FODJ01000008">
    <property type="protein sequence ID" value="SEO51555.1"/>
    <property type="molecule type" value="Genomic_DNA"/>
</dbReference>
<feature type="transmembrane region" description="Helical" evidence="22">
    <location>
        <begin position="77"/>
        <end position="98"/>
    </location>
</feature>
<keyword evidence="9" id="KW-0573">Peptidoglycan synthesis</keyword>
<evidence type="ECO:0000256" key="5">
    <source>
        <dbReference type="ARBA" id="ARBA00022676"/>
    </source>
</evidence>
<keyword evidence="3" id="KW-1003">Cell membrane</keyword>
<keyword evidence="11 22" id="KW-0472">Membrane</keyword>
<dbReference type="GO" id="GO:0015648">
    <property type="term" value="F:lipid-linked peptidoglycan transporter activity"/>
    <property type="evidence" value="ECO:0007669"/>
    <property type="project" value="TreeGrafter"/>
</dbReference>
<evidence type="ECO:0000256" key="9">
    <source>
        <dbReference type="ARBA" id="ARBA00022984"/>
    </source>
</evidence>